<keyword evidence="1" id="KW-0805">Transcription regulation</keyword>
<dbReference type="InterPro" id="IPR050959">
    <property type="entry name" value="MarA-like"/>
</dbReference>
<dbReference type="InterPro" id="IPR000182">
    <property type="entry name" value="GNAT_dom"/>
</dbReference>
<evidence type="ECO:0000259" key="4">
    <source>
        <dbReference type="PROSITE" id="PS01124"/>
    </source>
</evidence>
<organism evidence="6 7">
    <name type="scientific">Candidatus Blautia faecavium</name>
    <dbReference type="NCBI Taxonomy" id="2838487"/>
    <lineage>
        <taxon>Bacteria</taxon>
        <taxon>Bacillati</taxon>
        <taxon>Bacillota</taxon>
        <taxon>Clostridia</taxon>
        <taxon>Lachnospirales</taxon>
        <taxon>Lachnospiraceae</taxon>
        <taxon>Blautia</taxon>
    </lineage>
</organism>
<dbReference type="PANTHER" id="PTHR47504">
    <property type="entry name" value="RIGHT ORIGIN-BINDING PROTEIN"/>
    <property type="match status" value="1"/>
</dbReference>
<feature type="domain" description="HTH araC/xylS-type" evidence="4">
    <location>
        <begin position="10"/>
        <end position="108"/>
    </location>
</feature>
<keyword evidence="6" id="KW-0012">Acyltransferase</keyword>
<dbReference type="Pfam" id="PF12833">
    <property type="entry name" value="HTH_18"/>
    <property type="match status" value="1"/>
</dbReference>
<dbReference type="SUPFAM" id="SSF46689">
    <property type="entry name" value="Homeodomain-like"/>
    <property type="match status" value="2"/>
</dbReference>
<proteinExistence type="predicted"/>
<dbReference type="InterPro" id="IPR018060">
    <property type="entry name" value="HTH_AraC"/>
</dbReference>
<protein>
    <submittedName>
        <fullName evidence="6">GNAT family N-acetyltransferase</fullName>
        <ecNumber evidence="6">2.3.1.-</ecNumber>
    </submittedName>
</protein>
<keyword evidence="3" id="KW-0804">Transcription</keyword>
<dbReference type="SUPFAM" id="SSF55729">
    <property type="entry name" value="Acyl-CoA N-acyltransferases (Nat)"/>
    <property type="match status" value="1"/>
</dbReference>
<dbReference type="PROSITE" id="PS51186">
    <property type="entry name" value="GNAT"/>
    <property type="match status" value="1"/>
</dbReference>
<dbReference type="PANTHER" id="PTHR47504:SF5">
    <property type="entry name" value="RIGHT ORIGIN-BINDING PROTEIN"/>
    <property type="match status" value="1"/>
</dbReference>
<dbReference type="EMBL" id="DWYZ01000011">
    <property type="protein sequence ID" value="HJB27263.1"/>
    <property type="molecule type" value="Genomic_DNA"/>
</dbReference>
<dbReference type="Pfam" id="PF00583">
    <property type="entry name" value="Acetyltransf_1"/>
    <property type="match status" value="1"/>
</dbReference>
<accession>A0A9D2LQF7</accession>
<dbReference type="GO" id="GO:0043565">
    <property type="term" value="F:sequence-specific DNA binding"/>
    <property type="evidence" value="ECO:0007669"/>
    <property type="project" value="InterPro"/>
</dbReference>
<keyword evidence="6" id="KW-0808">Transferase</keyword>
<name>A0A9D2LQF7_9FIRM</name>
<evidence type="ECO:0000313" key="6">
    <source>
        <dbReference type="EMBL" id="HJB27263.1"/>
    </source>
</evidence>
<dbReference type="GO" id="GO:0003700">
    <property type="term" value="F:DNA-binding transcription factor activity"/>
    <property type="evidence" value="ECO:0007669"/>
    <property type="project" value="InterPro"/>
</dbReference>
<dbReference type="SMART" id="SM00342">
    <property type="entry name" value="HTH_ARAC"/>
    <property type="match status" value="1"/>
</dbReference>
<dbReference type="EC" id="2.3.1.-" evidence="6"/>
<dbReference type="Gene3D" id="3.40.630.30">
    <property type="match status" value="1"/>
</dbReference>
<dbReference type="InterPro" id="IPR020449">
    <property type="entry name" value="Tscrpt_reg_AraC-type_HTH"/>
</dbReference>
<dbReference type="InterPro" id="IPR018062">
    <property type="entry name" value="HTH_AraC-typ_CS"/>
</dbReference>
<dbReference type="GO" id="GO:0016747">
    <property type="term" value="F:acyltransferase activity, transferring groups other than amino-acyl groups"/>
    <property type="evidence" value="ECO:0007669"/>
    <property type="project" value="InterPro"/>
</dbReference>
<dbReference type="InterPro" id="IPR016181">
    <property type="entry name" value="Acyl_CoA_acyltransferase"/>
</dbReference>
<sequence>MGEQSTLLVSQAVGYIEENLDHKLGLDQVAEALYYSKFYLHRTFRKTAGLTLHAYIQRRKLTEAAKLLVFSEMPILDIALLCGYESQQAFTEIFKAIYKRTPAKFRSAGMFYPLQLEFCIHQEREKKKYTKEDINFAAISDIKAWMELVRLTVDGYPCMDERSYLNSLQYYISHQRALLLREGNTVIGGMCYSPEKGGIDFWAVHPQYRGRGIEEIFLSRLTEELSGEREISLTTYRAGDQADTGYRETYFRLGFVERELLVEYGYPTQRLVLSSKNREETRNGANAK</sequence>
<feature type="domain" description="N-acetyltransferase" evidence="5">
    <location>
        <begin position="134"/>
        <end position="279"/>
    </location>
</feature>
<dbReference type="CDD" id="cd04301">
    <property type="entry name" value="NAT_SF"/>
    <property type="match status" value="1"/>
</dbReference>
<keyword evidence="2" id="KW-0238">DNA-binding</keyword>
<dbReference type="Gene3D" id="1.10.10.60">
    <property type="entry name" value="Homeodomain-like"/>
    <property type="match status" value="2"/>
</dbReference>
<evidence type="ECO:0000259" key="5">
    <source>
        <dbReference type="PROSITE" id="PS51186"/>
    </source>
</evidence>
<dbReference type="InterPro" id="IPR009057">
    <property type="entry name" value="Homeodomain-like_sf"/>
</dbReference>
<dbReference type="AlphaFoldDB" id="A0A9D2LQF7"/>
<comment type="caution">
    <text evidence="6">The sequence shown here is derived from an EMBL/GenBank/DDBJ whole genome shotgun (WGS) entry which is preliminary data.</text>
</comment>
<gene>
    <name evidence="6" type="ORF">IAA06_00500</name>
</gene>
<reference evidence="6" key="2">
    <citation type="submission" date="2021-04" db="EMBL/GenBank/DDBJ databases">
        <authorList>
            <person name="Gilroy R."/>
        </authorList>
    </citation>
    <scope>NUCLEOTIDE SEQUENCE</scope>
    <source>
        <strain evidence="6">ChiSjej1B19-5720</strain>
    </source>
</reference>
<reference evidence="6" key="1">
    <citation type="journal article" date="2021" name="PeerJ">
        <title>Extensive microbial diversity within the chicken gut microbiome revealed by metagenomics and culture.</title>
        <authorList>
            <person name="Gilroy R."/>
            <person name="Ravi A."/>
            <person name="Getino M."/>
            <person name="Pursley I."/>
            <person name="Horton D.L."/>
            <person name="Alikhan N.F."/>
            <person name="Baker D."/>
            <person name="Gharbi K."/>
            <person name="Hall N."/>
            <person name="Watson M."/>
            <person name="Adriaenssens E.M."/>
            <person name="Foster-Nyarko E."/>
            <person name="Jarju S."/>
            <person name="Secka A."/>
            <person name="Antonio M."/>
            <person name="Oren A."/>
            <person name="Chaudhuri R.R."/>
            <person name="La Ragione R."/>
            <person name="Hildebrand F."/>
            <person name="Pallen M.J."/>
        </authorList>
    </citation>
    <scope>NUCLEOTIDE SEQUENCE</scope>
    <source>
        <strain evidence="6">ChiSjej1B19-5720</strain>
    </source>
</reference>
<evidence type="ECO:0000256" key="1">
    <source>
        <dbReference type="ARBA" id="ARBA00023015"/>
    </source>
</evidence>
<evidence type="ECO:0000313" key="7">
    <source>
        <dbReference type="Proteomes" id="UP000823842"/>
    </source>
</evidence>
<dbReference type="PROSITE" id="PS00041">
    <property type="entry name" value="HTH_ARAC_FAMILY_1"/>
    <property type="match status" value="1"/>
</dbReference>
<dbReference type="PRINTS" id="PR00032">
    <property type="entry name" value="HTHARAC"/>
</dbReference>
<dbReference type="Proteomes" id="UP000823842">
    <property type="component" value="Unassembled WGS sequence"/>
</dbReference>
<evidence type="ECO:0000256" key="3">
    <source>
        <dbReference type="ARBA" id="ARBA00023163"/>
    </source>
</evidence>
<dbReference type="PROSITE" id="PS01124">
    <property type="entry name" value="HTH_ARAC_FAMILY_2"/>
    <property type="match status" value="1"/>
</dbReference>
<evidence type="ECO:0000256" key="2">
    <source>
        <dbReference type="ARBA" id="ARBA00023125"/>
    </source>
</evidence>